<dbReference type="RefSeq" id="XP_003061016.1">
    <property type="nucleotide sequence ID" value="XM_003060970.1"/>
</dbReference>
<keyword evidence="3" id="KW-1185">Reference proteome</keyword>
<reference evidence="2 3" key="1">
    <citation type="journal article" date="2009" name="Science">
        <title>Green evolution and dynamic adaptations revealed by genomes of the marine picoeukaryotes Micromonas.</title>
        <authorList>
            <person name="Worden A.Z."/>
            <person name="Lee J.H."/>
            <person name="Mock T."/>
            <person name="Rouze P."/>
            <person name="Simmons M.P."/>
            <person name="Aerts A.L."/>
            <person name="Allen A.E."/>
            <person name="Cuvelier M.L."/>
            <person name="Derelle E."/>
            <person name="Everett M.V."/>
            <person name="Foulon E."/>
            <person name="Grimwood J."/>
            <person name="Gundlach H."/>
            <person name="Henrissat B."/>
            <person name="Napoli C."/>
            <person name="McDonald S.M."/>
            <person name="Parker M.S."/>
            <person name="Rombauts S."/>
            <person name="Salamov A."/>
            <person name="Von Dassow P."/>
            <person name="Badger J.H."/>
            <person name="Coutinho P.M."/>
            <person name="Demir E."/>
            <person name="Dubchak I."/>
            <person name="Gentemann C."/>
            <person name="Eikrem W."/>
            <person name="Gready J.E."/>
            <person name="John U."/>
            <person name="Lanier W."/>
            <person name="Lindquist E.A."/>
            <person name="Lucas S."/>
            <person name="Mayer K.F."/>
            <person name="Moreau H."/>
            <person name="Not F."/>
            <person name="Otillar R."/>
            <person name="Panaud O."/>
            <person name="Pangilinan J."/>
            <person name="Paulsen I."/>
            <person name="Piegu B."/>
            <person name="Poliakov A."/>
            <person name="Robbens S."/>
            <person name="Schmutz J."/>
            <person name="Toulza E."/>
            <person name="Wyss T."/>
            <person name="Zelensky A."/>
            <person name="Zhou K."/>
            <person name="Armbrust E.V."/>
            <person name="Bhattacharya D."/>
            <person name="Goodenough U.W."/>
            <person name="Van de Peer Y."/>
            <person name="Grigoriev I.V."/>
        </authorList>
    </citation>
    <scope>NUCLEOTIDE SEQUENCE [LARGE SCALE GENOMIC DNA]</scope>
    <source>
        <strain evidence="2 3">CCMP1545</strain>
    </source>
</reference>
<dbReference type="PANTHER" id="PTHR47158">
    <property type="entry name" value="OS08G0239000 PROTEIN"/>
    <property type="match status" value="1"/>
</dbReference>
<feature type="domain" description="Complex 1 LYR protein" evidence="1">
    <location>
        <begin position="6"/>
        <end position="61"/>
    </location>
</feature>
<evidence type="ECO:0000313" key="2">
    <source>
        <dbReference type="EMBL" id="EEH54666.1"/>
    </source>
</evidence>
<dbReference type="OrthoDB" id="275715at2759"/>
<dbReference type="PANTHER" id="PTHR47158:SF1">
    <property type="entry name" value="OS08G0239000 PROTEIN"/>
    <property type="match status" value="1"/>
</dbReference>
<dbReference type="eggNOG" id="KOG3801">
    <property type="taxonomic scope" value="Eukaryota"/>
</dbReference>
<dbReference type="KEGG" id="mpp:MICPUCDRAFT_60860"/>
<dbReference type="OMA" id="YTTDKLV"/>
<dbReference type="Proteomes" id="UP000001876">
    <property type="component" value="Unassembled WGS sequence"/>
</dbReference>
<dbReference type="InterPro" id="IPR008011">
    <property type="entry name" value="Complex1_LYR_dom"/>
</dbReference>
<protein>
    <submittedName>
        <fullName evidence="2">Predicted protein</fullName>
    </submittedName>
</protein>
<name>C1MZU9_MICPC</name>
<dbReference type="EMBL" id="GG663743">
    <property type="protein sequence ID" value="EEH54666.1"/>
    <property type="molecule type" value="Genomic_DNA"/>
</dbReference>
<evidence type="ECO:0000313" key="3">
    <source>
        <dbReference type="Proteomes" id="UP000001876"/>
    </source>
</evidence>
<accession>C1MZU9</accession>
<dbReference type="GeneID" id="9686455"/>
<evidence type="ECO:0000259" key="1">
    <source>
        <dbReference type="Pfam" id="PF05347"/>
    </source>
</evidence>
<dbReference type="STRING" id="564608.C1MZU9"/>
<organism evidence="3">
    <name type="scientific">Micromonas pusilla (strain CCMP1545)</name>
    <name type="common">Picoplanktonic green alga</name>
    <dbReference type="NCBI Taxonomy" id="564608"/>
    <lineage>
        <taxon>Eukaryota</taxon>
        <taxon>Viridiplantae</taxon>
        <taxon>Chlorophyta</taxon>
        <taxon>Mamiellophyceae</taxon>
        <taxon>Mamiellales</taxon>
        <taxon>Mamiellaceae</taxon>
        <taxon>Micromonas</taxon>
    </lineage>
</organism>
<dbReference type="Pfam" id="PF05347">
    <property type="entry name" value="Complex1_LYR"/>
    <property type="match status" value="1"/>
</dbReference>
<proteinExistence type="predicted"/>
<dbReference type="AlphaFoldDB" id="C1MZU9"/>
<sequence>MASAGEIVGLYRAMQRSARKFANYNVREYAKRKLREAFHENAGLKGEEAAAALAKAKTEAEVMKRQVEVYKMFGSAQKSVVELTGRNGVKKP</sequence>
<gene>
    <name evidence="2" type="ORF">MICPUCDRAFT_60860</name>
</gene>